<dbReference type="Proteomes" id="UP001221757">
    <property type="component" value="Unassembled WGS sequence"/>
</dbReference>
<keyword evidence="3" id="KW-1185">Reference proteome</keyword>
<feature type="compositionally biased region" description="Basic and acidic residues" evidence="1">
    <location>
        <begin position="94"/>
        <end position="107"/>
    </location>
</feature>
<accession>A0AAD7D5J6</accession>
<comment type="caution">
    <text evidence="2">The sequence shown here is derived from an EMBL/GenBank/DDBJ whole genome shotgun (WGS) entry which is preliminary data.</text>
</comment>
<dbReference type="AlphaFoldDB" id="A0AAD7D5J6"/>
<proteinExistence type="predicted"/>
<dbReference type="EMBL" id="JARKIE010000126">
    <property type="protein sequence ID" value="KAJ7679896.1"/>
    <property type="molecule type" value="Genomic_DNA"/>
</dbReference>
<evidence type="ECO:0000256" key="1">
    <source>
        <dbReference type="SAM" id="MobiDB-lite"/>
    </source>
</evidence>
<name>A0AAD7D5J6_MYCRO</name>
<feature type="compositionally biased region" description="Basic residues" evidence="1">
    <location>
        <begin position="8"/>
        <end position="22"/>
    </location>
</feature>
<feature type="region of interest" description="Disordered" evidence="1">
    <location>
        <begin position="1"/>
        <end position="107"/>
    </location>
</feature>
<evidence type="ECO:0000313" key="2">
    <source>
        <dbReference type="EMBL" id="KAJ7679896.1"/>
    </source>
</evidence>
<sequence length="193" mass="20526">MANTRNGKVSKAKKKALPKQPKRSSGPAADMDWEPPETITSSPLSNPVSAGSHVSVDSDPITPAAKHSGKRAAASINDSDSADEKPAPKKKKNQKEPEAKPDPNRDWVHSNLGVIWREHRGSTNVRPVATDLANLAPCCNDTLHDTQRDVKIDGNLRCFLAQGEGLCVRAGLTGAFRGIMAEDKGSAGNSTCP</sequence>
<feature type="compositionally biased region" description="Polar residues" evidence="1">
    <location>
        <begin position="38"/>
        <end position="49"/>
    </location>
</feature>
<evidence type="ECO:0000313" key="3">
    <source>
        <dbReference type="Proteomes" id="UP001221757"/>
    </source>
</evidence>
<organism evidence="2 3">
    <name type="scientific">Mycena rosella</name>
    <name type="common">Pink bonnet</name>
    <name type="synonym">Agaricus rosellus</name>
    <dbReference type="NCBI Taxonomy" id="1033263"/>
    <lineage>
        <taxon>Eukaryota</taxon>
        <taxon>Fungi</taxon>
        <taxon>Dikarya</taxon>
        <taxon>Basidiomycota</taxon>
        <taxon>Agaricomycotina</taxon>
        <taxon>Agaricomycetes</taxon>
        <taxon>Agaricomycetidae</taxon>
        <taxon>Agaricales</taxon>
        <taxon>Marasmiineae</taxon>
        <taxon>Mycenaceae</taxon>
        <taxon>Mycena</taxon>
    </lineage>
</organism>
<reference evidence="2" key="1">
    <citation type="submission" date="2023-03" db="EMBL/GenBank/DDBJ databases">
        <title>Massive genome expansion in bonnet fungi (Mycena s.s.) driven by repeated elements and novel gene families across ecological guilds.</title>
        <authorList>
            <consortium name="Lawrence Berkeley National Laboratory"/>
            <person name="Harder C.B."/>
            <person name="Miyauchi S."/>
            <person name="Viragh M."/>
            <person name="Kuo A."/>
            <person name="Thoen E."/>
            <person name="Andreopoulos B."/>
            <person name="Lu D."/>
            <person name="Skrede I."/>
            <person name="Drula E."/>
            <person name="Henrissat B."/>
            <person name="Morin E."/>
            <person name="Kohler A."/>
            <person name="Barry K."/>
            <person name="LaButti K."/>
            <person name="Morin E."/>
            <person name="Salamov A."/>
            <person name="Lipzen A."/>
            <person name="Mereny Z."/>
            <person name="Hegedus B."/>
            <person name="Baldrian P."/>
            <person name="Stursova M."/>
            <person name="Weitz H."/>
            <person name="Taylor A."/>
            <person name="Grigoriev I.V."/>
            <person name="Nagy L.G."/>
            <person name="Martin F."/>
            <person name="Kauserud H."/>
        </authorList>
    </citation>
    <scope>NUCLEOTIDE SEQUENCE</scope>
    <source>
        <strain evidence="2">CBHHK067</strain>
    </source>
</reference>
<protein>
    <submittedName>
        <fullName evidence="2">Uncharacterized protein</fullName>
    </submittedName>
</protein>
<gene>
    <name evidence="2" type="ORF">B0H17DRAFT_1138912</name>
</gene>